<proteinExistence type="predicted"/>
<dbReference type="Proteomes" id="UP000261480">
    <property type="component" value="Unplaced"/>
</dbReference>
<protein>
    <submittedName>
        <fullName evidence="1">Uncharacterized protein</fullName>
    </submittedName>
</protein>
<dbReference type="AlphaFoldDB" id="A0A3B3XDQ1"/>
<evidence type="ECO:0000313" key="2">
    <source>
        <dbReference type="Proteomes" id="UP000261480"/>
    </source>
</evidence>
<accession>A0A3B3XDQ1</accession>
<organism evidence="1 2">
    <name type="scientific">Poecilia mexicana</name>
    <dbReference type="NCBI Taxonomy" id="48701"/>
    <lineage>
        <taxon>Eukaryota</taxon>
        <taxon>Metazoa</taxon>
        <taxon>Chordata</taxon>
        <taxon>Craniata</taxon>
        <taxon>Vertebrata</taxon>
        <taxon>Euteleostomi</taxon>
        <taxon>Actinopterygii</taxon>
        <taxon>Neopterygii</taxon>
        <taxon>Teleostei</taxon>
        <taxon>Neoteleostei</taxon>
        <taxon>Acanthomorphata</taxon>
        <taxon>Ovalentaria</taxon>
        <taxon>Atherinomorphae</taxon>
        <taxon>Cyprinodontiformes</taxon>
        <taxon>Poeciliidae</taxon>
        <taxon>Poeciliinae</taxon>
        <taxon>Poecilia</taxon>
    </lineage>
</organism>
<keyword evidence="2" id="KW-1185">Reference proteome</keyword>
<sequence length="103" mass="12047">MFHFLFYLKGGICFWLTPLMHRGNKQRLNESDMYGVLPEDRSEKLGENLQRIWTQEVRNATKELRGPKLTRVLVKAYGKSYALAGLYVFSLVCSESYLYFINS</sequence>
<dbReference type="STRING" id="48701.ENSPMEP00000013206"/>
<dbReference type="Ensembl" id="ENSPMET00000020834.1">
    <property type="protein sequence ID" value="ENSPMEP00000013206.1"/>
    <property type="gene ID" value="ENSPMEG00000015473.1"/>
</dbReference>
<reference evidence="1" key="2">
    <citation type="submission" date="2025-09" db="UniProtKB">
        <authorList>
            <consortium name="Ensembl"/>
        </authorList>
    </citation>
    <scope>IDENTIFICATION</scope>
</reference>
<reference evidence="1" key="1">
    <citation type="submission" date="2025-08" db="UniProtKB">
        <authorList>
            <consortium name="Ensembl"/>
        </authorList>
    </citation>
    <scope>IDENTIFICATION</scope>
</reference>
<name>A0A3B3XDQ1_9TELE</name>
<evidence type="ECO:0000313" key="1">
    <source>
        <dbReference type="Ensembl" id="ENSPMEP00000013206.1"/>
    </source>
</evidence>